<dbReference type="Pfam" id="PF13828">
    <property type="entry name" value="DUF4190"/>
    <property type="match status" value="1"/>
</dbReference>
<feature type="domain" description="DUF4190" evidence="3">
    <location>
        <begin position="96"/>
        <end position="150"/>
    </location>
</feature>
<reference evidence="4 5" key="1">
    <citation type="submission" date="2014-03" db="EMBL/GenBank/DDBJ databases">
        <title>Genomics of Bifidobacteria.</title>
        <authorList>
            <person name="Ventura M."/>
            <person name="Milani C."/>
            <person name="Lugli G.A."/>
        </authorList>
    </citation>
    <scope>NUCLEOTIDE SEQUENCE [LARGE SCALE GENOMIC DNA]</scope>
    <source>
        <strain evidence="4 5">LMG 21589</strain>
    </source>
</reference>
<evidence type="ECO:0000313" key="5">
    <source>
        <dbReference type="Proteomes" id="UP000029033"/>
    </source>
</evidence>
<feature type="transmembrane region" description="Helical" evidence="2">
    <location>
        <begin position="133"/>
        <end position="159"/>
    </location>
</feature>
<keyword evidence="4" id="KW-0413">Isomerase</keyword>
<sequence length="243" mass="25768">MGYGQAYGQQSYGRQSYSQQPYGQVPYGRPGGPAYGGPGDDGRQYAQQGGQPYAGQAGQQGNLYGYPPQYGYPAAGQPYPPQGVPGYMAPYEKWNVMCIVGFVLAFVLPPVGLVLSIVALVQINKSREKSKGLSVAGIVIGAINTVLLILIIMFIGWAINAVSNYPYDRSYMYDDCSYSMDGECDGSDAWDDYADDFSAKYAGAYGASGDAVAPRESASGAFANADGRYAVEYGASLGDVLGE</sequence>
<accession>A0A087DK92</accession>
<feature type="compositionally biased region" description="Low complexity" evidence="1">
    <location>
        <begin position="1"/>
        <end position="28"/>
    </location>
</feature>
<comment type="caution">
    <text evidence="4">The sequence shown here is derived from an EMBL/GenBank/DDBJ whole genome shotgun (WGS) entry which is preliminary data.</text>
</comment>
<keyword evidence="2" id="KW-1133">Transmembrane helix</keyword>
<keyword evidence="5" id="KW-1185">Reference proteome</keyword>
<dbReference type="GO" id="GO:0016853">
    <property type="term" value="F:isomerase activity"/>
    <property type="evidence" value="ECO:0007669"/>
    <property type="project" value="UniProtKB-KW"/>
</dbReference>
<feature type="transmembrane region" description="Helical" evidence="2">
    <location>
        <begin position="94"/>
        <end position="121"/>
    </location>
</feature>
<dbReference type="eggNOG" id="ENOG5033A46">
    <property type="taxonomic scope" value="Bacteria"/>
</dbReference>
<dbReference type="AlphaFoldDB" id="A0A087DK92"/>
<dbReference type="STRING" id="158787.BSCA_1239"/>
<evidence type="ECO:0000313" key="4">
    <source>
        <dbReference type="EMBL" id="KFI95942.1"/>
    </source>
</evidence>
<dbReference type="InterPro" id="IPR025241">
    <property type="entry name" value="DUF4190"/>
</dbReference>
<evidence type="ECO:0000259" key="3">
    <source>
        <dbReference type="Pfam" id="PF13828"/>
    </source>
</evidence>
<keyword evidence="2" id="KW-0472">Membrane</keyword>
<evidence type="ECO:0000256" key="1">
    <source>
        <dbReference type="SAM" id="MobiDB-lite"/>
    </source>
</evidence>
<dbReference type="Proteomes" id="UP000029033">
    <property type="component" value="Unassembled WGS sequence"/>
</dbReference>
<proteinExistence type="predicted"/>
<feature type="compositionally biased region" description="Low complexity" evidence="1">
    <location>
        <begin position="44"/>
        <end position="54"/>
    </location>
</feature>
<name>A0A087DK92_9BIFI</name>
<feature type="compositionally biased region" description="Gly residues" evidence="1">
    <location>
        <begin position="29"/>
        <end position="39"/>
    </location>
</feature>
<protein>
    <submittedName>
        <fullName evidence="4">Peptidyl-prolyl cis-trans isomerase</fullName>
    </submittedName>
</protein>
<organism evidence="4 5">
    <name type="scientific">Bifidobacterium scardovii</name>
    <dbReference type="NCBI Taxonomy" id="158787"/>
    <lineage>
        <taxon>Bacteria</taxon>
        <taxon>Bacillati</taxon>
        <taxon>Actinomycetota</taxon>
        <taxon>Actinomycetes</taxon>
        <taxon>Bifidobacteriales</taxon>
        <taxon>Bifidobacteriaceae</taxon>
        <taxon>Bifidobacterium</taxon>
    </lineage>
</organism>
<dbReference type="EMBL" id="JGZO01000001">
    <property type="protein sequence ID" value="KFI95942.1"/>
    <property type="molecule type" value="Genomic_DNA"/>
</dbReference>
<evidence type="ECO:0000256" key="2">
    <source>
        <dbReference type="SAM" id="Phobius"/>
    </source>
</evidence>
<keyword evidence="2" id="KW-0812">Transmembrane</keyword>
<feature type="region of interest" description="Disordered" evidence="1">
    <location>
        <begin position="1"/>
        <end position="54"/>
    </location>
</feature>
<gene>
    <name evidence="4" type="ORF">BSCA_1239</name>
</gene>